<dbReference type="RefSeq" id="XP_070901183.1">
    <property type="nucleotide sequence ID" value="XM_071039523.1"/>
</dbReference>
<sequence length="120" mass="13175">MSFCLFAVVPLSAWSFLFCLYISAPARWQEITKFSGQLRHGCGEVEDDLLRSSSHELNSPASLSGGGSRPSENAAANPRQHHLQIVQRRLTPSLHRPHQMCLQVGDPRKPLAGQTSLSPA</sequence>
<proteinExistence type="predicted"/>
<feature type="region of interest" description="Disordered" evidence="1">
    <location>
        <begin position="97"/>
        <end position="120"/>
    </location>
</feature>
<dbReference type="GeneID" id="98154687"/>
<dbReference type="Proteomes" id="UP001610444">
    <property type="component" value="Unassembled WGS sequence"/>
</dbReference>
<protein>
    <recommendedName>
        <fullName evidence="5">Secreted protein</fullName>
    </recommendedName>
</protein>
<feature type="region of interest" description="Disordered" evidence="1">
    <location>
        <begin position="51"/>
        <end position="82"/>
    </location>
</feature>
<dbReference type="EMBL" id="JBFXLR010000012">
    <property type="protein sequence ID" value="KAL2854018.1"/>
    <property type="molecule type" value="Genomic_DNA"/>
</dbReference>
<evidence type="ECO:0008006" key="5">
    <source>
        <dbReference type="Google" id="ProtNLM"/>
    </source>
</evidence>
<feature type="signal peptide" evidence="2">
    <location>
        <begin position="1"/>
        <end position="19"/>
    </location>
</feature>
<name>A0ABR4KP10_9EURO</name>
<evidence type="ECO:0000256" key="1">
    <source>
        <dbReference type="SAM" id="MobiDB-lite"/>
    </source>
</evidence>
<reference evidence="3 4" key="1">
    <citation type="submission" date="2024-07" db="EMBL/GenBank/DDBJ databases">
        <title>Section-level genome sequencing and comparative genomics of Aspergillus sections Usti and Cavernicolus.</title>
        <authorList>
            <consortium name="Lawrence Berkeley National Laboratory"/>
            <person name="Nybo J.L."/>
            <person name="Vesth T.C."/>
            <person name="Theobald S."/>
            <person name="Frisvad J.C."/>
            <person name="Larsen T.O."/>
            <person name="Kjaerboelling I."/>
            <person name="Rothschild-Mancinelli K."/>
            <person name="Lyhne E.K."/>
            <person name="Kogle M.E."/>
            <person name="Barry K."/>
            <person name="Clum A."/>
            <person name="Na H."/>
            <person name="Ledsgaard L."/>
            <person name="Lin J."/>
            <person name="Lipzen A."/>
            <person name="Kuo A."/>
            <person name="Riley R."/>
            <person name="Mondo S."/>
            <person name="LaButti K."/>
            <person name="Haridas S."/>
            <person name="Pangalinan J."/>
            <person name="Salamov A.A."/>
            <person name="Simmons B.A."/>
            <person name="Magnuson J.K."/>
            <person name="Chen J."/>
            <person name="Drula E."/>
            <person name="Henrissat B."/>
            <person name="Wiebenga A."/>
            <person name="Lubbers R.J."/>
            <person name="Gomes A.C."/>
            <person name="Macurrencykelacurrency M.R."/>
            <person name="Stajich J."/>
            <person name="Grigoriev I.V."/>
            <person name="Mortensen U.H."/>
            <person name="De vries R.P."/>
            <person name="Baker S.E."/>
            <person name="Andersen M.R."/>
        </authorList>
    </citation>
    <scope>NUCLEOTIDE SEQUENCE [LARGE SCALE GENOMIC DNA]</scope>
    <source>
        <strain evidence="3 4">CBS 756.74</strain>
    </source>
</reference>
<keyword evidence="2" id="KW-0732">Signal</keyword>
<keyword evidence="4" id="KW-1185">Reference proteome</keyword>
<accession>A0ABR4KP10</accession>
<organism evidence="3 4">
    <name type="scientific">Aspergillus pseudodeflectus</name>
    <dbReference type="NCBI Taxonomy" id="176178"/>
    <lineage>
        <taxon>Eukaryota</taxon>
        <taxon>Fungi</taxon>
        <taxon>Dikarya</taxon>
        <taxon>Ascomycota</taxon>
        <taxon>Pezizomycotina</taxon>
        <taxon>Eurotiomycetes</taxon>
        <taxon>Eurotiomycetidae</taxon>
        <taxon>Eurotiales</taxon>
        <taxon>Aspergillaceae</taxon>
        <taxon>Aspergillus</taxon>
        <taxon>Aspergillus subgen. Nidulantes</taxon>
    </lineage>
</organism>
<gene>
    <name evidence="3" type="ORF">BJX68DRAFT_232675</name>
</gene>
<evidence type="ECO:0000256" key="2">
    <source>
        <dbReference type="SAM" id="SignalP"/>
    </source>
</evidence>
<evidence type="ECO:0000313" key="4">
    <source>
        <dbReference type="Proteomes" id="UP001610444"/>
    </source>
</evidence>
<comment type="caution">
    <text evidence="3">The sequence shown here is derived from an EMBL/GenBank/DDBJ whole genome shotgun (WGS) entry which is preliminary data.</text>
</comment>
<feature type="chain" id="PRO_5045517324" description="Secreted protein" evidence="2">
    <location>
        <begin position="20"/>
        <end position="120"/>
    </location>
</feature>
<evidence type="ECO:0000313" key="3">
    <source>
        <dbReference type="EMBL" id="KAL2854018.1"/>
    </source>
</evidence>